<keyword evidence="1" id="KW-0472">Membrane</keyword>
<reference evidence="3" key="1">
    <citation type="submission" date="2010-06" db="EMBL/GenBank/DDBJ databases">
        <authorList>
            <person name="Muzny D."/>
            <person name="Qin X."/>
            <person name="Buhay C."/>
            <person name="Dugan-Rocha S."/>
            <person name="Ding Y."/>
            <person name="Chen G."/>
            <person name="Hawes A."/>
            <person name="Holder M."/>
            <person name="Jhangiani S."/>
            <person name="Johnson A."/>
            <person name="Khan Z."/>
            <person name="Li Z."/>
            <person name="Liu W."/>
            <person name="Liu X."/>
            <person name="Perez L."/>
            <person name="Shen H."/>
            <person name="Wang Q."/>
            <person name="Watt J."/>
            <person name="Xi L."/>
            <person name="Xin Y."/>
            <person name="Zhou J."/>
            <person name="Deng J."/>
            <person name="Jiang H."/>
            <person name="Liu Y."/>
            <person name="Qu J."/>
            <person name="Song X.-Z."/>
            <person name="Zhang L."/>
            <person name="Villasana D."/>
            <person name="Johnson A."/>
            <person name="Liu J."/>
            <person name="Liyanage D."/>
            <person name="Lorensuhewa L."/>
            <person name="Robinson T."/>
            <person name="Song A."/>
            <person name="Song B.-B."/>
            <person name="Dinh H."/>
            <person name="Thornton R."/>
            <person name="Coyle M."/>
            <person name="Francisco L."/>
            <person name="Jackson L."/>
            <person name="Javaid M."/>
            <person name="Korchina V."/>
            <person name="Kovar C."/>
            <person name="Mata R."/>
            <person name="Mathew T."/>
            <person name="Ngo R."/>
            <person name="Nguyen L."/>
            <person name="Nguyen N."/>
            <person name="Okwuonu G."/>
            <person name="Ongeri F."/>
            <person name="Pham C."/>
            <person name="Simmons D."/>
            <person name="Wilczek-Boney K."/>
            <person name="Hale W."/>
            <person name="Jakkamsetti A."/>
            <person name="Pham P."/>
            <person name="Ruth R."/>
            <person name="San Lucas F."/>
            <person name="Warren J."/>
            <person name="Zhang J."/>
            <person name="Zhao Z."/>
            <person name="Zhou C."/>
            <person name="Zhu D."/>
            <person name="Lee S."/>
            <person name="Bess C."/>
            <person name="Blankenburg K."/>
            <person name="Forbes L."/>
            <person name="Fu Q."/>
            <person name="Gubbala S."/>
            <person name="Hirani K."/>
            <person name="Jayaseelan J.C."/>
            <person name="Lara F."/>
            <person name="Munidasa M."/>
            <person name="Palculict T."/>
            <person name="Patil S."/>
            <person name="Pu L.-L."/>
            <person name="Saada N."/>
            <person name="Tang L."/>
            <person name="Weissenberger G."/>
            <person name="Zhu Y."/>
            <person name="Hemphill L."/>
            <person name="Shang Y."/>
            <person name="Youmans B."/>
            <person name="Ayvaz T."/>
            <person name="Ross M."/>
            <person name="Santibanez J."/>
            <person name="Aqrawi P."/>
            <person name="Gross S."/>
            <person name="Joshi V."/>
            <person name="Fowler G."/>
            <person name="Nazareth L."/>
            <person name="Reid J."/>
            <person name="Worley K."/>
            <person name="Petrosino J."/>
            <person name="Highlander S."/>
            <person name="Gibbs R."/>
        </authorList>
    </citation>
    <scope>NUCLEOTIDE SEQUENCE [LARGE SCALE GENOMIC DNA]</scope>
    <source>
        <strain evidence="3">ATCC 35910</strain>
    </source>
</reference>
<gene>
    <name evidence="3" type="ORF">HMPREF0204_14986</name>
</gene>
<name>A0ABP2IRW8_CHRGE</name>
<feature type="transmembrane region" description="Helical" evidence="1">
    <location>
        <begin position="101"/>
        <end position="123"/>
    </location>
</feature>
<sequence length="124" mass="13670">MHNSKLNKHNSKHKSLIIMNYKSKHYKLFKKLLTACVILLAVTPAFAQGGATAISNAANDIKDYWDPIKLILKAVGGLVGFIGGLRVYNKWTNGDQDVNKEILGYGGAMIFLLVVPEFVTAFFA</sequence>
<keyword evidence="1" id="KW-1133">Transmembrane helix</keyword>
<accession>A0ABP2IRW8</accession>
<proteinExistence type="predicted"/>
<evidence type="ECO:0000313" key="4">
    <source>
        <dbReference type="Proteomes" id="UP000002969"/>
    </source>
</evidence>
<protein>
    <submittedName>
        <fullName evidence="3">Conjugative transposon protein TraE</fullName>
    </submittedName>
</protein>
<dbReference type="Proteomes" id="UP000002969">
    <property type="component" value="Unassembled WGS sequence"/>
</dbReference>
<evidence type="ECO:0000256" key="2">
    <source>
        <dbReference type="SAM" id="SignalP"/>
    </source>
</evidence>
<evidence type="ECO:0000256" key="1">
    <source>
        <dbReference type="SAM" id="Phobius"/>
    </source>
</evidence>
<keyword evidence="4" id="KW-1185">Reference proteome</keyword>
<keyword evidence="2" id="KW-0732">Signal</keyword>
<feature type="signal peptide" evidence="2">
    <location>
        <begin position="1"/>
        <end position="47"/>
    </location>
</feature>
<keyword evidence="1" id="KW-0812">Transmembrane</keyword>
<feature type="chain" id="PRO_5046650615" evidence="2">
    <location>
        <begin position="48"/>
        <end position="124"/>
    </location>
</feature>
<comment type="caution">
    <text evidence="3">The sequence shown here is derived from an EMBL/GenBank/DDBJ whole genome shotgun (WGS) entry which is preliminary data.</text>
</comment>
<dbReference type="EMBL" id="ACKQ02000007">
    <property type="protein sequence ID" value="EFK35917.1"/>
    <property type="molecule type" value="Genomic_DNA"/>
</dbReference>
<organism evidence="3 4">
    <name type="scientific">Chryseobacterium gleum ATCC 35910</name>
    <dbReference type="NCBI Taxonomy" id="525257"/>
    <lineage>
        <taxon>Bacteria</taxon>
        <taxon>Pseudomonadati</taxon>
        <taxon>Bacteroidota</taxon>
        <taxon>Flavobacteriia</taxon>
        <taxon>Flavobacteriales</taxon>
        <taxon>Weeksellaceae</taxon>
        <taxon>Chryseobacterium group</taxon>
        <taxon>Chryseobacterium</taxon>
    </lineage>
</organism>
<feature type="transmembrane region" description="Helical" evidence="1">
    <location>
        <begin position="71"/>
        <end position="89"/>
    </location>
</feature>
<evidence type="ECO:0000313" key="3">
    <source>
        <dbReference type="EMBL" id="EFK35917.1"/>
    </source>
</evidence>
<dbReference type="Pfam" id="PF13572">
    <property type="entry name" value="DUF4134"/>
    <property type="match status" value="1"/>
</dbReference>
<dbReference type="InterPro" id="IPR025408">
    <property type="entry name" value="DUF4134"/>
</dbReference>